<protein>
    <submittedName>
        <fullName evidence="2">Fam-a protein</fullName>
    </submittedName>
</protein>
<dbReference type="InterPro" id="IPR006486">
    <property type="entry name" value="PYST_A"/>
</dbReference>
<dbReference type="NCBIfam" id="TIGR01599">
    <property type="entry name" value="PYST-A"/>
    <property type="match status" value="1"/>
</dbReference>
<organism evidence="2 3">
    <name type="scientific">Plasmodium chabaudi chabaudi</name>
    <dbReference type="NCBI Taxonomy" id="31271"/>
    <lineage>
        <taxon>Eukaryota</taxon>
        <taxon>Sar</taxon>
        <taxon>Alveolata</taxon>
        <taxon>Apicomplexa</taxon>
        <taxon>Aconoidasida</taxon>
        <taxon>Haemosporida</taxon>
        <taxon>Plasmodiidae</taxon>
        <taxon>Plasmodium</taxon>
        <taxon>Plasmodium (Vinckeia)</taxon>
    </lineage>
</organism>
<evidence type="ECO:0000256" key="1">
    <source>
        <dbReference type="SAM" id="SignalP"/>
    </source>
</evidence>
<keyword evidence="1" id="KW-0732">Signal</keyword>
<dbReference type="AlphaFoldDB" id="A0A1C6XCC7"/>
<sequence>MNIGYIKIVFLLLSVVVYANNKALAAEPESGVEALRRFAKRSNARQNATLIKNTPPSIFSAAIYEQNKNRLCTDYGETQQAKNLMEKAVAHFLYYAHIRDPYILFRRYDNDATLYSMKAEDNSNINKLHLKVHNPNKYDELINTLWNSNITKDFGYTFIYEKIARVYDPNLVMVQHRIKNDTLEFQGYFYAFATKVEISQDTTAIVYASANINDHNMLNQKPCTNVILKEANSFDGDINSEADIRNGDLAKLFVNLSGYLIKKNGDHLDLFYINSMRLTDSKAPPFIIDVIDVARYLILIRLRDKINEE</sequence>
<feature type="signal peptide" evidence="1">
    <location>
        <begin position="1"/>
        <end position="19"/>
    </location>
</feature>
<proteinExistence type="predicted"/>
<accession>A0A1C6XCC7</accession>
<dbReference type="Proteomes" id="UP000507163">
    <property type="component" value="Chromosome 7"/>
</dbReference>
<name>A0A1C6XCC7_PLACU</name>
<reference evidence="2 3" key="1">
    <citation type="submission" date="2016-08" db="EMBL/GenBank/DDBJ databases">
        <authorList>
            <consortium name="Pathogen Informatics"/>
        </authorList>
    </citation>
    <scope>NUCLEOTIDE SEQUENCE [LARGE SCALE GENOMIC DNA]</scope>
    <source>
        <strain evidence="2 3">AJ</strain>
    </source>
</reference>
<dbReference type="EMBL" id="LT608173">
    <property type="protein sequence ID" value="SCM01342.1"/>
    <property type="molecule type" value="Genomic_DNA"/>
</dbReference>
<evidence type="ECO:0000313" key="3">
    <source>
        <dbReference type="Proteomes" id="UP000507163"/>
    </source>
</evidence>
<dbReference type="SUPFAM" id="SSF55961">
    <property type="entry name" value="Bet v1-like"/>
    <property type="match status" value="1"/>
</dbReference>
<evidence type="ECO:0000313" key="2">
    <source>
        <dbReference type="EMBL" id="SCM01342.1"/>
    </source>
</evidence>
<feature type="chain" id="PRO_5008750486" evidence="1">
    <location>
        <begin position="20"/>
        <end position="309"/>
    </location>
</feature>
<gene>
    <name evidence="2" type="ORF">PCHAJ_000143600</name>
</gene>